<dbReference type="Gene3D" id="1.20.1740.10">
    <property type="entry name" value="Amino acid/polyamine transporter I"/>
    <property type="match status" value="1"/>
</dbReference>
<keyword evidence="4" id="KW-0029">Amino-acid transport</keyword>
<dbReference type="GO" id="GO:0016020">
    <property type="term" value="C:membrane"/>
    <property type="evidence" value="ECO:0007669"/>
    <property type="project" value="UniProtKB-SubCell"/>
</dbReference>
<keyword evidence="6 7" id="KW-0472">Membrane</keyword>
<comment type="subcellular location">
    <subcellularLocation>
        <location evidence="1">Membrane</location>
        <topology evidence="1">Multi-pass membrane protein</topology>
    </subcellularLocation>
</comment>
<dbReference type="Pfam" id="PF00324">
    <property type="entry name" value="AA_permease"/>
    <property type="match status" value="1"/>
</dbReference>
<dbReference type="InterPro" id="IPR004841">
    <property type="entry name" value="AA-permease/SLC12A_dom"/>
</dbReference>
<feature type="transmembrane region" description="Helical" evidence="7">
    <location>
        <begin position="442"/>
        <end position="462"/>
    </location>
</feature>
<feature type="transmembrane region" description="Helical" evidence="7">
    <location>
        <begin position="365"/>
        <end position="387"/>
    </location>
</feature>
<dbReference type="PIRSF" id="PIRSF006060">
    <property type="entry name" value="AA_transporter"/>
    <property type="match status" value="1"/>
</dbReference>
<feature type="transmembrane region" description="Helical" evidence="7">
    <location>
        <begin position="408"/>
        <end position="436"/>
    </location>
</feature>
<evidence type="ECO:0000256" key="2">
    <source>
        <dbReference type="ARBA" id="ARBA00022448"/>
    </source>
</evidence>
<evidence type="ECO:0000256" key="5">
    <source>
        <dbReference type="ARBA" id="ARBA00022989"/>
    </source>
</evidence>
<feature type="transmembrane region" description="Helical" evidence="7">
    <location>
        <begin position="284"/>
        <end position="317"/>
    </location>
</feature>
<gene>
    <name evidence="9" type="ORF">DOS83_06910</name>
</gene>
<evidence type="ECO:0000313" key="9">
    <source>
        <dbReference type="EMBL" id="REH94971.1"/>
    </source>
</evidence>
<feature type="transmembrane region" description="Helical" evidence="7">
    <location>
        <begin position="338"/>
        <end position="359"/>
    </location>
</feature>
<dbReference type="InterPro" id="IPR050524">
    <property type="entry name" value="APC_YAT"/>
</dbReference>
<evidence type="ECO:0000259" key="8">
    <source>
        <dbReference type="Pfam" id="PF00324"/>
    </source>
</evidence>
<feature type="transmembrane region" description="Helical" evidence="7">
    <location>
        <begin position="239"/>
        <end position="260"/>
    </location>
</feature>
<dbReference type="Proteomes" id="UP000256562">
    <property type="component" value="Unassembled WGS sequence"/>
</dbReference>
<feature type="domain" description="Amino acid permease/ SLC12A" evidence="8">
    <location>
        <begin position="14"/>
        <end position="466"/>
    </location>
</feature>
<proteinExistence type="predicted"/>
<evidence type="ECO:0000256" key="4">
    <source>
        <dbReference type="ARBA" id="ARBA00022970"/>
    </source>
</evidence>
<dbReference type="FunFam" id="1.20.1740.10:FF:000001">
    <property type="entry name" value="Amino acid permease"/>
    <property type="match status" value="1"/>
</dbReference>
<feature type="transmembrane region" description="Helical" evidence="7">
    <location>
        <begin position="159"/>
        <end position="178"/>
    </location>
</feature>
<keyword evidence="2" id="KW-0813">Transport</keyword>
<evidence type="ECO:0000256" key="1">
    <source>
        <dbReference type="ARBA" id="ARBA00004141"/>
    </source>
</evidence>
<dbReference type="EMBL" id="QKXQ01000325">
    <property type="protein sequence ID" value="REH94971.1"/>
    <property type="molecule type" value="Genomic_DNA"/>
</dbReference>
<evidence type="ECO:0000313" key="10">
    <source>
        <dbReference type="Proteomes" id="UP000256562"/>
    </source>
</evidence>
<dbReference type="PANTHER" id="PTHR43341:SF1">
    <property type="entry name" value="GENERAL AMINO-ACID PERMEASE GAP1"/>
    <property type="match status" value="1"/>
</dbReference>
<dbReference type="GO" id="GO:0015171">
    <property type="term" value="F:amino acid transmembrane transporter activity"/>
    <property type="evidence" value="ECO:0007669"/>
    <property type="project" value="TreeGrafter"/>
</dbReference>
<feature type="transmembrane region" description="Helical" evidence="7">
    <location>
        <begin position="93"/>
        <end position="114"/>
    </location>
</feature>
<dbReference type="OrthoDB" id="9780162at2"/>
<dbReference type="PANTHER" id="PTHR43341">
    <property type="entry name" value="AMINO ACID PERMEASE"/>
    <property type="match status" value="1"/>
</dbReference>
<protein>
    <submittedName>
        <fullName evidence="9">Gamma-aminobutyrate permease</fullName>
    </submittedName>
</protein>
<accession>A0A3E0IPC7</accession>
<dbReference type="RefSeq" id="WP_116094411.1">
    <property type="nucleotide sequence ID" value="NZ_JBBEFJ010000002.1"/>
</dbReference>
<dbReference type="PROSITE" id="PS00218">
    <property type="entry name" value="AMINO_ACID_PERMEASE_1"/>
    <property type="match status" value="1"/>
</dbReference>
<feature type="transmembrane region" description="Helical" evidence="7">
    <location>
        <begin position="126"/>
        <end position="147"/>
    </location>
</feature>
<dbReference type="InterPro" id="IPR004840">
    <property type="entry name" value="Amino_acid_permease_CS"/>
</dbReference>
<keyword evidence="5 7" id="KW-1133">Transmembrane helix</keyword>
<keyword evidence="3 7" id="KW-0812">Transmembrane</keyword>
<feature type="transmembrane region" description="Helical" evidence="7">
    <location>
        <begin position="15"/>
        <end position="39"/>
    </location>
</feature>
<name>A0A3E0IPC7_9STAP</name>
<reference evidence="9 10" key="1">
    <citation type="journal article" date="2018" name="Vet. Microbiol.">
        <title>Characterisation of Staphylococcus felis isolated from cats using whole genome sequencing.</title>
        <authorList>
            <person name="Worthing K."/>
            <person name="Pang S."/>
            <person name="Trott D.J."/>
            <person name="Abraham S."/>
            <person name="Coombs G.W."/>
            <person name="Jordan D."/>
            <person name="McIntyre L."/>
            <person name="Davies M.R."/>
            <person name="Norris J."/>
        </authorList>
    </citation>
    <scope>NUCLEOTIDE SEQUENCE [LARGE SCALE GENOMIC DNA]</scope>
    <source>
        <strain evidence="9 10">F9</strain>
    </source>
</reference>
<evidence type="ECO:0000256" key="3">
    <source>
        <dbReference type="ARBA" id="ARBA00022692"/>
    </source>
</evidence>
<feature type="transmembrane region" description="Helical" evidence="7">
    <location>
        <begin position="45"/>
        <end position="72"/>
    </location>
</feature>
<dbReference type="AlphaFoldDB" id="A0A3E0IPC7"/>
<evidence type="ECO:0000256" key="7">
    <source>
        <dbReference type="SAM" id="Phobius"/>
    </source>
</evidence>
<organism evidence="9 10">
    <name type="scientific">Staphylococcus felis</name>
    <dbReference type="NCBI Taxonomy" id="46127"/>
    <lineage>
        <taxon>Bacteria</taxon>
        <taxon>Bacillati</taxon>
        <taxon>Bacillota</taxon>
        <taxon>Bacilli</taxon>
        <taxon>Bacillales</taxon>
        <taxon>Staphylococcaceae</taxon>
        <taxon>Staphylococcus</taxon>
    </lineage>
</organism>
<comment type="caution">
    <text evidence="9">The sequence shown here is derived from an EMBL/GenBank/DDBJ whole genome shotgun (WGS) entry which is preliminary data.</text>
</comment>
<evidence type="ECO:0000256" key="6">
    <source>
        <dbReference type="ARBA" id="ARBA00023136"/>
    </source>
</evidence>
<sequence length="483" mass="52906">MEEKNLSRGLESRHISMIAIGGAIGTGLFIATGGVIAQAGPGGAILAYLMIGIMLYFLMSSIGEMATFYPVSGSFSSYATRFVDPSLGFTMGWLYWTIWSLVTSVDIIVASNVITYWDFFSFFSPLVWSLIFLSIIFLLNVFTVKIFGEAEFWLSLIKVATIIIFIILTFLMIFGILGGEYYGFKNYTIGDAPFVGGLSGFVSVLLIAGFSVGGTEVVAVAAGESDNPSQSMPKAIKQVFWRILIFYVCSIAVISGIIAYNDPTLLNESGSITQSPFTIVFDKIGIAFAASVINAVILTSLLSAANSGIFTTSRMLYSLSQQQQAPKFLGHINHRTKLPFNALLTTFVLITAVTLYANFKPESVMGLLNIIGALITFVWGSSVWSQYRMRRAIKAQNKDIDSLLPYKAPLFPLGPILVIVTILFLIFGSSAGAIVHFDVPKLAQNFLPILILIAVYVVHKLVKKTRIIPLQDIDLTEYQRFKS</sequence>